<feature type="region of interest" description="Disordered" evidence="1">
    <location>
        <begin position="1"/>
        <end position="28"/>
    </location>
</feature>
<dbReference type="InterPro" id="IPR032675">
    <property type="entry name" value="LRR_dom_sf"/>
</dbReference>
<dbReference type="SUPFAM" id="SSF52058">
    <property type="entry name" value="L domain-like"/>
    <property type="match status" value="1"/>
</dbReference>
<name>A0A2Z6EU58_9BURK</name>
<dbReference type="Pfam" id="PF00560">
    <property type="entry name" value="LRR_1"/>
    <property type="match status" value="2"/>
</dbReference>
<reference evidence="2 3" key="1">
    <citation type="journal article" date="2018" name="Microbes Environ.">
        <title>Comparative Genomic Insights into Endofungal Lifestyles of Two Bacterial Endosymbionts, Mycoavidus cysteinexigens and Burkholderia rhizoxinica.</title>
        <authorList>
            <person name="Sharmin D."/>
            <person name="Guo Y."/>
            <person name="Nishizawa T."/>
            <person name="Ohshima S."/>
            <person name="Sato Y."/>
            <person name="Takashima Y."/>
            <person name="Narisawa K."/>
            <person name="Ohta H."/>
        </authorList>
    </citation>
    <scope>NUCLEOTIDE SEQUENCE [LARGE SCALE GENOMIC DNA]</scope>
    <source>
        <strain evidence="2 3">B1-EB</strain>
    </source>
</reference>
<dbReference type="InterPro" id="IPR001611">
    <property type="entry name" value="Leu-rich_rpt"/>
</dbReference>
<dbReference type="InterPro" id="IPR003591">
    <property type="entry name" value="Leu-rich_rpt_typical-subtyp"/>
</dbReference>
<dbReference type="AlphaFoldDB" id="A0A2Z6EU58"/>
<feature type="compositionally biased region" description="Basic and acidic residues" evidence="1">
    <location>
        <begin position="14"/>
        <end position="28"/>
    </location>
</feature>
<sequence length="478" mass="54709">MLPRKINPSNNPSTDRHDKLEQPNPERKHQVQNFIKQTKKSIVNSLPAAKNKVIKLAKKITPLEINYCISLHTSEAFRELVKDKKKPGELPRAFINRIKNEPSILIYKNKMKIDKIFQKKGEHRIDEYNSSEKGEKTYQKKQESIVREYTVHSCVRWENNSLDKTQIACRRQAGIRILDYQKNPSNTNGKLDLSSKGFNEFPNAIFLLSDLKELNLKGNGLTELPEDFTSRITKSLGDNSVIKSIDLRDNPLQVNEKLIEVVNELRQHGCSVKLSENIENEIKEFGYQSYLEAFNKTLLNSVAQKIIEILDKSGFDQNMTQKIEREISKKNYTFCFEKFNTNDIKSVKEFYGKIPSIIKKIDEAYKNGSKTLSLENIGLESFPEVLIHLKNLENLDLSGNSIGFIPAKLLEMDHLKLINLTNTGLATTSFESLHSSDNLTVSLEATEASRKETLDIINQLRSKEVKVITDPPRQKVTS</sequence>
<dbReference type="KEGG" id="mcys:MCB1EB_0780"/>
<gene>
    <name evidence="2" type="ORF">MCB1EB_0780</name>
</gene>
<dbReference type="PROSITE" id="PS51450">
    <property type="entry name" value="LRR"/>
    <property type="match status" value="2"/>
</dbReference>
<dbReference type="SMART" id="SM00369">
    <property type="entry name" value="LRR_TYP"/>
    <property type="match status" value="2"/>
</dbReference>
<dbReference type="InterPro" id="IPR050715">
    <property type="entry name" value="LRR-SigEffector_domain"/>
</dbReference>
<dbReference type="Gene3D" id="3.80.10.10">
    <property type="entry name" value="Ribonuclease Inhibitor"/>
    <property type="match status" value="2"/>
</dbReference>
<dbReference type="EMBL" id="AP018150">
    <property type="protein sequence ID" value="BBE08941.1"/>
    <property type="molecule type" value="Genomic_DNA"/>
</dbReference>
<dbReference type="RefSeq" id="WP_126353873.1">
    <property type="nucleotide sequence ID" value="NZ_AP018150.1"/>
</dbReference>
<keyword evidence="3" id="KW-1185">Reference proteome</keyword>
<proteinExistence type="predicted"/>
<dbReference type="PANTHER" id="PTHR45752:SF195">
    <property type="entry name" value="LEUCINE-RICH REPEAT (LRR) FAMILY PROTEIN-RELATED"/>
    <property type="match status" value="1"/>
</dbReference>
<evidence type="ECO:0000313" key="2">
    <source>
        <dbReference type="EMBL" id="BBE08941.1"/>
    </source>
</evidence>
<dbReference type="PANTHER" id="PTHR45752">
    <property type="entry name" value="LEUCINE-RICH REPEAT-CONTAINING"/>
    <property type="match status" value="1"/>
</dbReference>
<accession>A0A2Z6EU58</accession>
<evidence type="ECO:0000256" key="1">
    <source>
        <dbReference type="SAM" id="MobiDB-lite"/>
    </source>
</evidence>
<evidence type="ECO:0000313" key="3">
    <source>
        <dbReference type="Proteomes" id="UP000282597"/>
    </source>
</evidence>
<organism evidence="2 3">
    <name type="scientific">Mycoavidus cysteinexigens</name>
    <dbReference type="NCBI Taxonomy" id="1553431"/>
    <lineage>
        <taxon>Bacteria</taxon>
        <taxon>Pseudomonadati</taxon>
        <taxon>Pseudomonadota</taxon>
        <taxon>Betaproteobacteria</taxon>
        <taxon>Burkholderiales</taxon>
        <taxon>Burkholderiaceae</taxon>
        <taxon>Mycoavidus</taxon>
    </lineage>
</organism>
<dbReference type="Proteomes" id="UP000282597">
    <property type="component" value="Chromosome"/>
</dbReference>
<protein>
    <submittedName>
        <fullName evidence="2">Leucine Rich repeat family protein</fullName>
    </submittedName>
</protein>